<comment type="caution">
    <text evidence="1">The sequence shown here is derived from an EMBL/GenBank/DDBJ whole genome shotgun (WGS) entry which is preliminary data.</text>
</comment>
<dbReference type="Proteomes" id="UP000485058">
    <property type="component" value="Unassembled WGS sequence"/>
</dbReference>
<keyword evidence="2" id="KW-1185">Reference proteome</keyword>
<reference evidence="1 2" key="1">
    <citation type="submission" date="2020-02" db="EMBL/GenBank/DDBJ databases">
        <title>Draft genome sequence of Haematococcus lacustris strain NIES-144.</title>
        <authorList>
            <person name="Morimoto D."/>
            <person name="Nakagawa S."/>
            <person name="Yoshida T."/>
            <person name="Sawayama S."/>
        </authorList>
    </citation>
    <scope>NUCLEOTIDE SEQUENCE [LARGE SCALE GENOMIC DNA]</scope>
    <source>
        <strain evidence="1 2">NIES-144</strain>
    </source>
</reference>
<name>A0A699YGZ8_HAELA</name>
<organism evidence="1 2">
    <name type="scientific">Haematococcus lacustris</name>
    <name type="common">Green alga</name>
    <name type="synonym">Haematococcus pluvialis</name>
    <dbReference type="NCBI Taxonomy" id="44745"/>
    <lineage>
        <taxon>Eukaryota</taxon>
        <taxon>Viridiplantae</taxon>
        <taxon>Chlorophyta</taxon>
        <taxon>core chlorophytes</taxon>
        <taxon>Chlorophyceae</taxon>
        <taxon>CS clade</taxon>
        <taxon>Chlamydomonadales</taxon>
        <taxon>Haematococcaceae</taxon>
        <taxon>Haematococcus</taxon>
    </lineage>
</organism>
<gene>
    <name evidence="1" type="ORF">HaLaN_03722</name>
</gene>
<dbReference type="AlphaFoldDB" id="A0A699YGZ8"/>
<dbReference type="EMBL" id="BLLF01000179">
    <property type="protein sequence ID" value="GFH08711.1"/>
    <property type="molecule type" value="Genomic_DNA"/>
</dbReference>
<sequence length="67" mass="6568">MGPVGVCGGALQSTTSGPALVGHAAGSRLDAAGTGPFALLGASRLHAWWAAHDPAPPHMVACHSLLS</sequence>
<protein>
    <submittedName>
        <fullName evidence="1">Uncharacterized protein</fullName>
    </submittedName>
</protein>
<proteinExistence type="predicted"/>
<evidence type="ECO:0000313" key="1">
    <source>
        <dbReference type="EMBL" id="GFH08711.1"/>
    </source>
</evidence>
<accession>A0A699YGZ8</accession>
<evidence type="ECO:0000313" key="2">
    <source>
        <dbReference type="Proteomes" id="UP000485058"/>
    </source>
</evidence>